<keyword evidence="2" id="KW-0472">Membrane</keyword>
<feature type="transmembrane region" description="Helical" evidence="2">
    <location>
        <begin position="433"/>
        <end position="453"/>
    </location>
</feature>
<dbReference type="PANTHER" id="PTHR11206">
    <property type="entry name" value="MULTIDRUG RESISTANCE PROTEIN"/>
    <property type="match status" value="1"/>
</dbReference>
<dbReference type="GO" id="GO:0042910">
    <property type="term" value="F:xenobiotic transmembrane transporter activity"/>
    <property type="evidence" value="ECO:0007669"/>
    <property type="project" value="InterPro"/>
</dbReference>
<dbReference type="NCBIfam" id="TIGR00797">
    <property type="entry name" value="matE"/>
    <property type="match status" value="1"/>
</dbReference>
<dbReference type="InterPro" id="IPR002528">
    <property type="entry name" value="MATE_fam"/>
</dbReference>
<feature type="transmembrane region" description="Helical" evidence="2">
    <location>
        <begin position="178"/>
        <end position="198"/>
    </location>
</feature>
<feature type="transmembrane region" description="Helical" evidence="2">
    <location>
        <begin position="111"/>
        <end position="132"/>
    </location>
</feature>
<feature type="transmembrane region" description="Helical" evidence="2">
    <location>
        <begin position="204"/>
        <end position="228"/>
    </location>
</feature>
<evidence type="ECO:0000256" key="1">
    <source>
        <dbReference type="ARBA" id="ARBA00010199"/>
    </source>
</evidence>
<keyword evidence="4" id="KW-1185">Reference proteome</keyword>
<feature type="transmembrane region" description="Helical" evidence="2">
    <location>
        <begin position="365"/>
        <end position="389"/>
    </location>
</feature>
<proteinExistence type="inferred from homology"/>
<evidence type="ECO:0000256" key="2">
    <source>
        <dbReference type="SAM" id="Phobius"/>
    </source>
</evidence>
<dbReference type="OrthoDB" id="2126698at2759"/>
<accession>A0A9W8IDQ5</accession>
<dbReference type="Proteomes" id="UP001139887">
    <property type="component" value="Unassembled WGS sequence"/>
</dbReference>
<name>A0A9W8IDQ5_9FUNG</name>
<reference evidence="3" key="1">
    <citation type="submission" date="2022-07" db="EMBL/GenBank/DDBJ databases">
        <title>Phylogenomic reconstructions and comparative analyses of Kickxellomycotina fungi.</title>
        <authorList>
            <person name="Reynolds N.K."/>
            <person name="Stajich J.E."/>
            <person name="Barry K."/>
            <person name="Grigoriev I.V."/>
            <person name="Crous P."/>
            <person name="Smith M.E."/>
        </authorList>
    </citation>
    <scope>NUCLEOTIDE SEQUENCE</scope>
    <source>
        <strain evidence="3">NRRL 1566</strain>
    </source>
</reference>
<feature type="transmembrane region" description="Helical" evidence="2">
    <location>
        <begin position="401"/>
        <end position="421"/>
    </location>
</feature>
<feature type="transmembrane region" description="Helical" evidence="2">
    <location>
        <begin position="336"/>
        <end position="359"/>
    </location>
</feature>
<evidence type="ECO:0000313" key="4">
    <source>
        <dbReference type="Proteomes" id="UP001139887"/>
    </source>
</evidence>
<comment type="similarity">
    <text evidence="1">Belongs to the multi antimicrobial extrusion (MATE) (TC 2.A.66.1) family.</text>
</comment>
<dbReference type="GO" id="GO:0016020">
    <property type="term" value="C:membrane"/>
    <property type="evidence" value="ECO:0007669"/>
    <property type="project" value="InterPro"/>
</dbReference>
<gene>
    <name evidence="3" type="ORF">IWW36_000280</name>
</gene>
<keyword evidence="2" id="KW-1133">Transmembrane helix</keyword>
<dbReference type="GO" id="GO:0015297">
    <property type="term" value="F:antiporter activity"/>
    <property type="evidence" value="ECO:0007669"/>
    <property type="project" value="InterPro"/>
</dbReference>
<sequence>MQPKNISNCADASTASWRRVWFDEAKHQVSKSLPMAIAGTIRSLTTILEVQALGHTGSKPLAGRSLALLVVNLTGYPFMYGLGGALESLCSQAFTGAHHTKRIGTYVQHSIWLFLAANILIALLWAHPQIIFKVLATKDPEVLQYARMFLLFECLYFPCIVVQSNLKRFLLAQGLMRPTVYFEAAGLLAMFVSLQFLVWNPKTAVGFVGVPISSTIAYAAVLVANILYIRFSKCKSEWGQFTLAGFKQNARHLTSLGIPCGISGIASYGFADLATIAVTFLKADDLAIQAVLNSSKSAFSRTGSYLGMVVSNRVGNLLGAQNPAGSKLSAKVSITLTALSTLVLAILMLSFQHTLASFITKEKSLIAGLIPLIPLLVIVVTFDTLSNVLTGILRGQGRQSIAAVIRVISLYVVGLPLAYALCFPLKLELYGLWVGLSVGFAVICAAELWLVGISDWRAEVKRSIERISSDDTICDSPLCESSPLLHPNRLC</sequence>
<dbReference type="AlphaFoldDB" id="A0A9W8IDQ5"/>
<protein>
    <recommendedName>
        <fullName evidence="5">MATE efflux family protein</fullName>
    </recommendedName>
</protein>
<evidence type="ECO:0008006" key="5">
    <source>
        <dbReference type="Google" id="ProtNLM"/>
    </source>
</evidence>
<evidence type="ECO:0000313" key="3">
    <source>
        <dbReference type="EMBL" id="KAJ2852393.1"/>
    </source>
</evidence>
<keyword evidence="2" id="KW-0812">Transmembrane</keyword>
<comment type="caution">
    <text evidence="3">The sequence shown here is derived from an EMBL/GenBank/DDBJ whole genome shotgun (WGS) entry which is preliminary data.</text>
</comment>
<organism evidence="3 4">
    <name type="scientific">Coemansia brasiliensis</name>
    <dbReference type="NCBI Taxonomy" id="2650707"/>
    <lineage>
        <taxon>Eukaryota</taxon>
        <taxon>Fungi</taxon>
        <taxon>Fungi incertae sedis</taxon>
        <taxon>Zoopagomycota</taxon>
        <taxon>Kickxellomycotina</taxon>
        <taxon>Kickxellomycetes</taxon>
        <taxon>Kickxellales</taxon>
        <taxon>Kickxellaceae</taxon>
        <taxon>Coemansia</taxon>
    </lineage>
</organism>
<dbReference type="Pfam" id="PF01554">
    <property type="entry name" value="MatE"/>
    <property type="match status" value="2"/>
</dbReference>
<dbReference type="EMBL" id="JANBUW010000003">
    <property type="protein sequence ID" value="KAJ2852393.1"/>
    <property type="molecule type" value="Genomic_DNA"/>
</dbReference>
<feature type="transmembrane region" description="Helical" evidence="2">
    <location>
        <begin position="144"/>
        <end position="166"/>
    </location>
</feature>